<evidence type="ECO:0008006" key="3">
    <source>
        <dbReference type="Google" id="ProtNLM"/>
    </source>
</evidence>
<comment type="caution">
    <text evidence="1">The sequence shown here is derived from an EMBL/GenBank/DDBJ whole genome shotgun (WGS) entry which is preliminary data.</text>
</comment>
<gene>
    <name evidence="1" type="ORF">Col01nite_31420</name>
</gene>
<dbReference type="EMBL" id="BONN01000011">
    <property type="protein sequence ID" value="GIG33983.1"/>
    <property type="molecule type" value="Genomic_DNA"/>
</dbReference>
<dbReference type="Proteomes" id="UP000618382">
    <property type="component" value="Unassembled WGS sequence"/>
</dbReference>
<protein>
    <recommendedName>
        <fullName evidence="3">Cyclic nucleotide-binding domain-containing protein</fullName>
    </recommendedName>
</protein>
<proteinExistence type="predicted"/>
<accession>A0ABQ4DE27</accession>
<evidence type="ECO:0000313" key="2">
    <source>
        <dbReference type="Proteomes" id="UP000618382"/>
    </source>
</evidence>
<organism evidence="1 2">
    <name type="scientific">Cellulomonas oligotrophica</name>
    <dbReference type="NCBI Taxonomy" id="931536"/>
    <lineage>
        <taxon>Bacteria</taxon>
        <taxon>Bacillati</taxon>
        <taxon>Actinomycetota</taxon>
        <taxon>Actinomycetes</taxon>
        <taxon>Micrococcales</taxon>
        <taxon>Cellulomonadaceae</taxon>
        <taxon>Cellulomonas</taxon>
    </lineage>
</organism>
<reference evidence="1 2" key="1">
    <citation type="submission" date="2021-01" db="EMBL/GenBank/DDBJ databases">
        <title>Whole genome shotgun sequence of Cellulomonas oligotrophica NBRC 109435.</title>
        <authorList>
            <person name="Komaki H."/>
            <person name="Tamura T."/>
        </authorList>
    </citation>
    <scope>NUCLEOTIDE SEQUENCE [LARGE SCALE GENOMIC DNA]</scope>
    <source>
        <strain evidence="1 2">NBRC 109435</strain>
    </source>
</reference>
<sequence>MCAGGCCGQDGVLTDGEHRTDLVAVTDSTVLRLSADMYATHLAHLPEVELDLLRSAVRHLAAMHRSCRPARDADRQEDGT</sequence>
<dbReference type="SUPFAM" id="SSF51206">
    <property type="entry name" value="cAMP-binding domain-like"/>
    <property type="match status" value="1"/>
</dbReference>
<dbReference type="InterPro" id="IPR018490">
    <property type="entry name" value="cNMP-bd_dom_sf"/>
</dbReference>
<name>A0ABQ4DE27_9CELL</name>
<dbReference type="Gene3D" id="2.60.120.10">
    <property type="entry name" value="Jelly Rolls"/>
    <property type="match status" value="1"/>
</dbReference>
<evidence type="ECO:0000313" key="1">
    <source>
        <dbReference type="EMBL" id="GIG33983.1"/>
    </source>
</evidence>
<keyword evidence="2" id="KW-1185">Reference proteome</keyword>
<dbReference type="InterPro" id="IPR014710">
    <property type="entry name" value="RmlC-like_jellyroll"/>
</dbReference>